<evidence type="ECO:0000313" key="2">
    <source>
        <dbReference type="Proteomes" id="UP000287352"/>
    </source>
</evidence>
<evidence type="ECO:0000313" key="1">
    <source>
        <dbReference type="EMBL" id="GCE14685.1"/>
    </source>
</evidence>
<reference evidence="2" key="1">
    <citation type="submission" date="2018-12" db="EMBL/GenBank/DDBJ databases">
        <title>Tengunoibacter tsumagoiensis gen. nov., sp. nov., Dictyobacter kobayashii sp. nov., D. alpinus sp. nov., and D. joshuensis sp. nov. and description of Dictyobacteraceae fam. nov. within the order Ktedonobacterales isolated from Tengu-no-mugimeshi.</title>
        <authorList>
            <person name="Wang C.M."/>
            <person name="Zheng Y."/>
            <person name="Sakai Y."/>
            <person name="Toyoda A."/>
            <person name="Minakuchi Y."/>
            <person name="Abe K."/>
            <person name="Yokota A."/>
            <person name="Yabe S."/>
        </authorList>
    </citation>
    <scope>NUCLEOTIDE SEQUENCE [LARGE SCALE GENOMIC DNA]</scope>
    <source>
        <strain evidence="2">Uno3</strain>
    </source>
</reference>
<proteinExistence type="predicted"/>
<comment type="caution">
    <text evidence="1">The sequence shown here is derived from an EMBL/GenBank/DDBJ whole genome shotgun (WGS) entry which is preliminary data.</text>
</comment>
<keyword evidence="2" id="KW-1185">Reference proteome</keyword>
<sequence length="77" mass="8934">MTVQQLRQLASQNMNGHHRTWKIKASEDAPPVPKLAWHITIIDIAQNSQEGQDTEQYCTLVKEWARRTVEQISAFYP</sequence>
<name>A0A402A6P2_9CHLR</name>
<dbReference type="EMBL" id="BIFR01000002">
    <property type="protein sequence ID" value="GCE14685.1"/>
    <property type="molecule type" value="Genomic_DNA"/>
</dbReference>
<dbReference type="Pfam" id="PF19371">
    <property type="entry name" value="DUF5946"/>
    <property type="match status" value="1"/>
</dbReference>
<organism evidence="1 2">
    <name type="scientific">Tengunoibacter tsumagoiensis</name>
    <dbReference type="NCBI Taxonomy" id="2014871"/>
    <lineage>
        <taxon>Bacteria</taxon>
        <taxon>Bacillati</taxon>
        <taxon>Chloroflexota</taxon>
        <taxon>Ktedonobacteria</taxon>
        <taxon>Ktedonobacterales</taxon>
        <taxon>Dictyobacteraceae</taxon>
        <taxon>Tengunoibacter</taxon>
    </lineage>
</organism>
<gene>
    <name evidence="1" type="ORF">KTT_45440</name>
</gene>
<dbReference type="Proteomes" id="UP000287352">
    <property type="component" value="Unassembled WGS sequence"/>
</dbReference>
<accession>A0A402A6P2</accession>
<dbReference type="AlphaFoldDB" id="A0A402A6P2"/>
<protein>
    <submittedName>
        <fullName evidence="1">Uncharacterized protein</fullName>
    </submittedName>
</protein>
<dbReference type="InterPro" id="IPR045990">
    <property type="entry name" value="DUF5946"/>
</dbReference>